<protein>
    <recommendedName>
        <fullName evidence="4">RNase H type-1 domain-containing protein</fullName>
    </recommendedName>
</protein>
<dbReference type="Proteomes" id="UP001281003">
    <property type="component" value="Unassembled WGS sequence"/>
</dbReference>
<comment type="caution">
    <text evidence="2">The sequence shown here is derived from an EMBL/GenBank/DDBJ whole genome shotgun (WGS) entry which is preliminary data.</text>
</comment>
<feature type="region of interest" description="Disordered" evidence="1">
    <location>
        <begin position="1"/>
        <end position="119"/>
    </location>
</feature>
<evidence type="ECO:0008006" key="4">
    <source>
        <dbReference type="Google" id="ProtNLM"/>
    </source>
</evidence>
<dbReference type="GO" id="GO:0003676">
    <property type="term" value="F:nucleic acid binding"/>
    <property type="evidence" value="ECO:0007669"/>
    <property type="project" value="InterPro"/>
</dbReference>
<reference evidence="2" key="2">
    <citation type="submission" date="2023-07" db="EMBL/GenBank/DDBJ databases">
        <authorList>
            <consortium name="Lawrence Berkeley National Laboratory"/>
            <person name="Haridas S."/>
            <person name="Hensen N."/>
            <person name="Bonometti L."/>
            <person name="Westerberg I."/>
            <person name="Brannstrom I.O."/>
            <person name="Guillou S."/>
            <person name="Cros-Aarteil S."/>
            <person name="Calhoun S."/>
            <person name="Kuo A."/>
            <person name="Mondo S."/>
            <person name="Pangilinan J."/>
            <person name="Riley R."/>
            <person name="LaButti K."/>
            <person name="Andreopoulos B."/>
            <person name="Lipzen A."/>
            <person name="Chen C."/>
            <person name="Yanf M."/>
            <person name="Daum C."/>
            <person name="Ng V."/>
            <person name="Clum A."/>
            <person name="Steindorff A."/>
            <person name="Ohm R."/>
            <person name="Martin F."/>
            <person name="Silar P."/>
            <person name="Natvig D."/>
            <person name="Lalanne C."/>
            <person name="Gautier V."/>
            <person name="Ament-velasquez S.L."/>
            <person name="Kruys A."/>
            <person name="Hutchinson M.I."/>
            <person name="Powell A.J."/>
            <person name="Barry K."/>
            <person name="Miller A.N."/>
            <person name="Grigoriev I.V."/>
            <person name="Debuchy R."/>
            <person name="Gladieux P."/>
            <person name="Thoren M.H."/>
            <person name="Johannesson H."/>
        </authorList>
    </citation>
    <scope>NUCLEOTIDE SEQUENCE</scope>
    <source>
        <strain evidence="2">FGSC 1904</strain>
    </source>
</reference>
<feature type="compositionally biased region" description="Basic and acidic residues" evidence="1">
    <location>
        <begin position="99"/>
        <end position="112"/>
    </location>
</feature>
<evidence type="ECO:0000256" key="1">
    <source>
        <dbReference type="SAM" id="MobiDB-lite"/>
    </source>
</evidence>
<keyword evidence="3" id="KW-1185">Reference proteome</keyword>
<accession>A0AAE0UA97</accession>
<proteinExistence type="predicted"/>
<dbReference type="AlphaFoldDB" id="A0AAE0UA97"/>
<organism evidence="2 3">
    <name type="scientific">Sordaria brevicollis</name>
    <dbReference type="NCBI Taxonomy" id="83679"/>
    <lineage>
        <taxon>Eukaryota</taxon>
        <taxon>Fungi</taxon>
        <taxon>Dikarya</taxon>
        <taxon>Ascomycota</taxon>
        <taxon>Pezizomycotina</taxon>
        <taxon>Sordariomycetes</taxon>
        <taxon>Sordariomycetidae</taxon>
        <taxon>Sordariales</taxon>
        <taxon>Sordariaceae</taxon>
        <taxon>Sordaria</taxon>
    </lineage>
</organism>
<reference evidence="2" key="1">
    <citation type="journal article" date="2023" name="Mol. Phylogenet. Evol.">
        <title>Genome-scale phylogeny and comparative genomics of the fungal order Sordariales.</title>
        <authorList>
            <person name="Hensen N."/>
            <person name="Bonometti L."/>
            <person name="Westerberg I."/>
            <person name="Brannstrom I.O."/>
            <person name="Guillou S."/>
            <person name="Cros-Aarteil S."/>
            <person name="Calhoun S."/>
            <person name="Haridas S."/>
            <person name="Kuo A."/>
            <person name="Mondo S."/>
            <person name="Pangilinan J."/>
            <person name="Riley R."/>
            <person name="LaButti K."/>
            <person name="Andreopoulos B."/>
            <person name="Lipzen A."/>
            <person name="Chen C."/>
            <person name="Yan M."/>
            <person name="Daum C."/>
            <person name="Ng V."/>
            <person name="Clum A."/>
            <person name="Steindorff A."/>
            <person name="Ohm R.A."/>
            <person name="Martin F."/>
            <person name="Silar P."/>
            <person name="Natvig D.O."/>
            <person name="Lalanne C."/>
            <person name="Gautier V."/>
            <person name="Ament-Velasquez S.L."/>
            <person name="Kruys A."/>
            <person name="Hutchinson M.I."/>
            <person name="Powell A.J."/>
            <person name="Barry K."/>
            <person name="Miller A.N."/>
            <person name="Grigoriev I.V."/>
            <person name="Debuchy R."/>
            <person name="Gladieux P."/>
            <person name="Hiltunen Thoren M."/>
            <person name="Johannesson H."/>
        </authorList>
    </citation>
    <scope>NUCLEOTIDE SEQUENCE</scope>
    <source>
        <strain evidence="2">FGSC 1904</strain>
    </source>
</reference>
<dbReference type="EMBL" id="JAUTDP010000009">
    <property type="protein sequence ID" value="KAK3396607.1"/>
    <property type="molecule type" value="Genomic_DNA"/>
</dbReference>
<feature type="compositionally biased region" description="Polar residues" evidence="1">
    <location>
        <begin position="63"/>
        <end position="80"/>
    </location>
</feature>
<gene>
    <name evidence="2" type="ORF">B0T20DRAFT_358005</name>
</gene>
<feature type="compositionally biased region" description="Basic and acidic residues" evidence="1">
    <location>
        <begin position="19"/>
        <end position="28"/>
    </location>
</feature>
<dbReference type="InterPro" id="IPR036397">
    <property type="entry name" value="RNaseH_sf"/>
</dbReference>
<evidence type="ECO:0000313" key="3">
    <source>
        <dbReference type="Proteomes" id="UP001281003"/>
    </source>
</evidence>
<evidence type="ECO:0000313" key="2">
    <source>
        <dbReference type="EMBL" id="KAK3396607.1"/>
    </source>
</evidence>
<feature type="compositionally biased region" description="Polar residues" evidence="1">
    <location>
        <begin position="9"/>
        <end position="18"/>
    </location>
</feature>
<sequence>MYSTKRNRQAIGSSSPETSAEKRQRLEADSVNEGAPQSSGEAPMDLDTSSDSDPEEDSEHKTLNQPQRPFPINNTTTPSSFPEYEEYKDYEHDEEYGRDEEYKHHEESKTYQDYEDDGEWNDEEGMLSWGQNHNKFHAEPALTSQAENEHEPETFHVDPRLPLWQEEDRDFRGNIIGEYSVLAKSEAIIASHGPLVVNGVPQLSLFCDGSIVHPPSRGWNPGGYRVAFRDPFLGTTPFVSQVNPMKFATAPRVQEHTQVEAIEGLQALGAQVLSEDTGPESPVQVANWTTLAYASKTPSIGHIELAAISQALEVAIKLQKEHEPETMKISIFTDSKTAIERLEFGILPLDSDEESRFRWSTNPLVRTMVWQSHYLYDRGCTIEIHWNRRCCALGPALADAVASSWKSWERERFCQRDVPAEKKDGILEKLHKWTNDVINWVPEEEVEVEE</sequence>
<feature type="compositionally biased region" description="Acidic residues" evidence="1">
    <location>
        <begin position="48"/>
        <end position="57"/>
    </location>
</feature>
<dbReference type="Gene3D" id="3.30.420.10">
    <property type="entry name" value="Ribonuclease H-like superfamily/Ribonuclease H"/>
    <property type="match status" value="1"/>
</dbReference>
<name>A0AAE0UA97_SORBR</name>